<evidence type="ECO:0000313" key="1">
    <source>
        <dbReference type="EMBL" id="EFS01050.1"/>
    </source>
</evidence>
<organism evidence="1">
    <name type="scientific">Listeria seeligeri FSL N1-067</name>
    <dbReference type="NCBI Taxonomy" id="702453"/>
    <lineage>
        <taxon>Bacteria</taxon>
        <taxon>Bacillati</taxon>
        <taxon>Bacillota</taxon>
        <taxon>Bacilli</taxon>
        <taxon>Bacillales</taxon>
        <taxon>Listeriaceae</taxon>
        <taxon>Listeria</taxon>
    </lineage>
</organism>
<reference evidence="1" key="1">
    <citation type="journal article" date="2010" name="Microbiol. Resour. Announc.">
        <title>Comparative genomics of the bacterial genus Listeria: Genome evolution is characterized by limited gene acquisition and limited gene loss.</title>
        <authorList>
            <person name="den Bakker H.C."/>
            <person name="Cummings C.A."/>
            <person name="Ferreira V."/>
            <person name="Vatta P."/>
            <person name="Orsi R.H."/>
            <person name="Degoricija L."/>
            <person name="Barker M."/>
            <person name="Petrauskene O."/>
            <person name="Furtado M.R."/>
            <person name="Wiedmann M."/>
        </authorList>
    </citation>
    <scope>NUCLEOTIDE SEQUENCE [LARGE SCALE GENOMIC DNA]</scope>
    <source>
        <strain evidence="1">FSL N1-067</strain>
    </source>
</reference>
<comment type="caution">
    <text evidence="1">The sequence shown here is derived from an EMBL/GenBank/DDBJ whole genome shotgun (WGS) entry which is preliminary data.</text>
</comment>
<proteinExistence type="predicted"/>
<sequence>MYLKKMALNTCVKHIARTIAKSDFRLKNGETSVRN</sequence>
<accession>E3ZMU8</accession>
<feature type="non-terminal residue" evidence="1">
    <location>
        <position position="35"/>
    </location>
</feature>
<name>E3ZMU8_LISSE</name>
<protein>
    <submittedName>
        <fullName evidence="1">Gp3</fullName>
    </submittedName>
</protein>
<dbReference type="HOGENOM" id="CLU_3370032_0_0_9"/>
<gene>
    <name evidence="1" type="ORF">NT03LS_0753</name>
</gene>
<dbReference type="AlphaFoldDB" id="E3ZMU8"/>
<dbReference type="Proteomes" id="UP000004302">
    <property type="component" value="Chromosome"/>
</dbReference>
<dbReference type="EMBL" id="ADXJ01000284">
    <property type="protein sequence ID" value="EFS01050.1"/>
    <property type="molecule type" value="Genomic_DNA"/>
</dbReference>